<dbReference type="Pfam" id="PF00501">
    <property type="entry name" value="AMP-binding"/>
    <property type="match status" value="1"/>
</dbReference>
<feature type="domain" description="AMP-binding enzyme C-terminal" evidence="6">
    <location>
        <begin position="449"/>
        <end position="523"/>
    </location>
</feature>
<keyword evidence="8" id="KW-1185">Reference proteome</keyword>
<dbReference type="SUPFAM" id="SSF56801">
    <property type="entry name" value="Acetyl-CoA synthetase-like"/>
    <property type="match status" value="1"/>
</dbReference>
<comment type="caution">
    <text evidence="7">The sequence shown here is derived from an EMBL/GenBank/DDBJ whole genome shotgun (WGS) entry which is preliminary data.</text>
</comment>
<evidence type="ECO:0000313" key="7">
    <source>
        <dbReference type="EMBL" id="MBR9652727.1"/>
    </source>
</evidence>
<dbReference type="NCBIfam" id="NF004837">
    <property type="entry name" value="PRK06187.1"/>
    <property type="match status" value="1"/>
</dbReference>
<dbReference type="Gene3D" id="3.40.50.12780">
    <property type="entry name" value="N-terminal domain of ligase-like"/>
    <property type="match status" value="1"/>
</dbReference>
<dbReference type="InterPro" id="IPR020845">
    <property type="entry name" value="AMP-binding_CS"/>
</dbReference>
<dbReference type="PANTHER" id="PTHR43859:SF4">
    <property type="entry name" value="BUTANOATE--COA LIGASE AAE1-RELATED"/>
    <property type="match status" value="1"/>
</dbReference>
<accession>A0ABS5HUT1</accession>
<dbReference type="PANTHER" id="PTHR43859">
    <property type="entry name" value="ACYL-ACTIVATING ENZYME"/>
    <property type="match status" value="1"/>
</dbReference>
<dbReference type="EMBL" id="JADMKU010000018">
    <property type="protein sequence ID" value="MBR9652727.1"/>
    <property type="molecule type" value="Genomic_DNA"/>
</dbReference>
<dbReference type="Pfam" id="PF13193">
    <property type="entry name" value="AMP-binding_C"/>
    <property type="match status" value="1"/>
</dbReference>
<keyword evidence="2 7" id="KW-0436">Ligase</keyword>
<comment type="similarity">
    <text evidence="1">Belongs to the ATP-dependent AMP-binding enzyme family.</text>
</comment>
<dbReference type="Gene3D" id="3.30.300.30">
    <property type="match status" value="1"/>
</dbReference>
<dbReference type="CDD" id="cd12119">
    <property type="entry name" value="ttLC_FACS_AlkK_like"/>
    <property type="match status" value="1"/>
</dbReference>
<evidence type="ECO:0000256" key="3">
    <source>
        <dbReference type="ARBA" id="ARBA00022832"/>
    </source>
</evidence>
<proteinExistence type="inferred from homology"/>
<dbReference type="Proteomes" id="UP001195941">
    <property type="component" value="Unassembled WGS sequence"/>
</dbReference>
<sequence length="545" mass="59303">MLGSMMRKELLISDLIVHAGKYHADTEIVSRETIGDMHHTNWGEVAAASRKLASALGKLGLSMGDRVATLAWNNHRHLKIWFAVSGAGMVCHTLNPRLAPQQFIFICNDAADKAIFFDKTFMPLITGTKEHLNTIEHFIFMGPRDEDVAATLPEAIFFDELIETGADDYDWPQFSEDTPCSLCYTSGTTGNPKGVLYYNRSTMLHTFAISLPDGLSLSSQEVILPVVPMFHANAWGIPYAAAMTGAKLVMPGPMLDGDSLLGLIDDQKVTLALGVPTIWMMLLAAAEKSGSKMETLKRNVIGGSAAAPSMIASFREKYDCDTIHAWGMTETSPLGTSNRPKGKHSDLDDDAMALLRLGQGRPPFGIDLRIVDEEGNALPHDGKAEGALQCRGHWVVDTYFGKEDSALTDDGWFDTGDVSTIDEDGFMVIRDRTKDIIKSGGEWISSVDLENIAVSHPGVAMAAAIGAKHPKWDERPMIVAVKAEGADPSEEEIIALFEGKVAKWQVPDAVVFSDAIPLNATGKMLKNQLRDQFGNTLIERGLADA</sequence>
<dbReference type="InterPro" id="IPR042099">
    <property type="entry name" value="ANL_N_sf"/>
</dbReference>
<evidence type="ECO:0000256" key="4">
    <source>
        <dbReference type="ARBA" id="ARBA00023098"/>
    </source>
</evidence>
<organism evidence="7 8">
    <name type="scientific">Thalassovita aquimarina</name>
    <dbReference type="NCBI Taxonomy" id="2785917"/>
    <lineage>
        <taxon>Bacteria</taxon>
        <taxon>Pseudomonadati</taxon>
        <taxon>Pseudomonadota</taxon>
        <taxon>Alphaproteobacteria</taxon>
        <taxon>Rhodobacterales</taxon>
        <taxon>Roseobacteraceae</taxon>
        <taxon>Thalassovita</taxon>
    </lineage>
</organism>
<keyword evidence="4" id="KW-0443">Lipid metabolism</keyword>
<dbReference type="InterPro" id="IPR000873">
    <property type="entry name" value="AMP-dep_synth/lig_dom"/>
</dbReference>
<protein>
    <submittedName>
        <fullName evidence="7">Long-chain-fatty-acid--CoA ligase</fullName>
    </submittedName>
</protein>
<evidence type="ECO:0000259" key="5">
    <source>
        <dbReference type="Pfam" id="PF00501"/>
    </source>
</evidence>
<dbReference type="InterPro" id="IPR045851">
    <property type="entry name" value="AMP-bd_C_sf"/>
</dbReference>
<dbReference type="InterPro" id="IPR025110">
    <property type="entry name" value="AMP-bd_C"/>
</dbReference>
<keyword evidence="3" id="KW-0276">Fatty acid metabolism</keyword>
<evidence type="ECO:0000256" key="2">
    <source>
        <dbReference type="ARBA" id="ARBA00022598"/>
    </source>
</evidence>
<reference evidence="7 8" key="1">
    <citation type="journal article" date="2021" name="Arch. Microbiol.">
        <title>Thalassobius aquimarinus sp. nov., isolated from the Sea of Japan seashore.</title>
        <authorList>
            <person name="Kurilenko V.V."/>
            <person name="Romanenko L.A."/>
            <person name="Chernysheva N.Y."/>
            <person name="Velansky P.V."/>
            <person name="Tekutyeva L.A."/>
            <person name="Isaeva M.P."/>
            <person name="Mikhailov V.V."/>
        </authorList>
    </citation>
    <scope>NUCLEOTIDE SEQUENCE [LARGE SCALE GENOMIC DNA]</scope>
    <source>
        <strain evidence="7 8">KMM 8518</strain>
    </source>
</reference>
<name>A0ABS5HUT1_9RHOB</name>
<evidence type="ECO:0000256" key="1">
    <source>
        <dbReference type="ARBA" id="ARBA00006432"/>
    </source>
</evidence>
<evidence type="ECO:0000313" key="8">
    <source>
        <dbReference type="Proteomes" id="UP001195941"/>
    </source>
</evidence>
<dbReference type="GO" id="GO:0016874">
    <property type="term" value="F:ligase activity"/>
    <property type="evidence" value="ECO:0007669"/>
    <property type="project" value="UniProtKB-KW"/>
</dbReference>
<evidence type="ECO:0000259" key="6">
    <source>
        <dbReference type="Pfam" id="PF13193"/>
    </source>
</evidence>
<dbReference type="RefSeq" id="WP_212702348.1">
    <property type="nucleotide sequence ID" value="NZ_JADMKU010000018.1"/>
</dbReference>
<feature type="domain" description="AMP-dependent synthetase/ligase" evidence="5">
    <location>
        <begin position="25"/>
        <end position="400"/>
    </location>
</feature>
<dbReference type="PROSITE" id="PS00455">
    <property type="entry name" value="AMP_BINDING"/>
    <property type="match status" value="1"/>
</dbReference>
<gene>
    <name evidence="7" type="ORF">IT775_16535</name>
</gene>